<accession>A0A915HFR6</accession>
<evidence type="ECO:0000313" key="1">
    <source>
        <dbReference type="Proteomes" id="UP000887565"/>
    </source>
</evidence>
<name>A0A915HFR6_ROMCU</name>
<dbReference type="AlphaFoldDB" id="A0A915HFR6"/>
<organism evidence="1 2">
    <name type="scientific">Romanomermis culicivorax</name>
    <name type="common">Nematode worm</name>
    <dbReference type="NCBI Taxonomy" id="13658"/>
    <lineage>
        <taxon>Eukaryota</taxon>
        <taxon>Metazoa</taxon>
        <taxon>Ecdysozoa</taxon>
        <taxon>Nematoda</taxon>
        <taxon>Enoplea</taxon>
        <taxon>Dorylaimia</taxon>
        <taxon>Mermithida</taxon>
        <taxon>Mermithoidea</taxon>
        <taxon>Mermithidae</taxon>
        <taxon>Romanomermis</taxon>
    </lineage>
</organism>
<evidence type="ECO:0000313" key="2">
    <source>
        <dbReference type="WBParaSite" id="nRc.2.0.1.t00448-RA"/>
    </source>
</evidence>
<dbReference type="WBParaSite" id="nRc.2.0.1.t00448-RA">
    <property type="protein sequence ID" value="nRc.2.0.1.t00448-RA"/>
    <property type="gene ID" value="nRc.2.0.1.g00448"/>
</dbReference>
<protein>
    <submittedName>
        <fullName evidence="2">Uncharacterized protein</fullName>
    </submittedName>
</protein>
<proteinExistence type="predicted"/>
<reference evidence="2" key="1">
    <citation type="submission" date="2022-11" db="UniProtKB">
        <authorList>
            <consortium name="WormBaseParasite"/>
        </authorList>
    </citation>
    <scope>IDENTIFICATION</scope>
</reference>
<keyword evidence="1" id="KW-1185">Reference proteome</keyword>
<sequence length="135" mass="15925">MPFKDMGQKKLLNYTKILEFFAKAASEYSLESRTTYKQQFKALHKTGQKYNYVLKIIVLKMEFHLQQTYGQMRQKQCSVACSKSLPKELSENVDFEIEFSFKIERFFDENNNFFLKSSAARPPICKIFCSWGVQT</sequence>
<dbReference type="Proteomes" id="UP000887565">
    <property type="component" value="Unplaced"/>
</dbReference>